<sequence>MKLPPALLHNFHKCPSFPNAQGPAPQSPPSFPLALCHLFSILPENSSQRNGVPWMSVLDSDEGDHPRPCPWARRFPSTP</sequence>
<keyword evidence="3" id="KW-1185">Reference proteome</keyword>
<dbReference type="Gramene" id="TuG1812G0200001102.01.T01">
    <property type="protein sequence ID" value="TuG1812G0200001102.01.T01.cds327520"/>
    <property type="gene ID" value="TuG1812G0200001102.01"/>
</dbReference>
<accession>A0A8R7TD94</accession>
<protein>
    <submittedName>
        <fullName evidence="2">Uncharacterized protein</fullName>
    </submittedName>
</protein>
<evidence type="ECO:0000313" key="3">
    <source>
        <dbReference type="Proteomes" id="UP000015106"/>
    </source>
</evidence>
<reference evidence="2" key="2">
    <citation type="submission" date="2018-03" db="EMBL/GenBank/DDBJ databases">
        <title>The Triticum urartu genome reveals the dynamic nature of wheat genome evolution.</title>
        <authorList>
            <person name="Ling H."/>
            <person name="Ma B."/>
            <person name="Shi X."/>
            <person name="Liu H."/>
            <person name="Dong L."/>
            <person name="Sun H."/>
            <person name="Cao Y."/>
            <person name="Gao Q."/>
            <person name="Zheng S."/>
            <person name="Li Y."/>
            <person name="Yu Y."/>
            <person name="Du H."/>
            <person name="Qi M."/>
            <person name="Li Y."/>
            <person name="Yu H."/>
            <person name="Cui Y."/>
            <person name="Wang N."/>
            <person name="Chen C."/>
            <person name="Wu H."/>
            <person name="Zhao Y."/>
            <person name="Zhang J."/>
            <person name="Li Y."/>
            <person name="Zhou W."/>
            <person name="Zhang B."/>
            <person name="Hu W."/>
            <person name="Eijk M."/>
            <person name="Tang J."/>
            <person name="Witsenboer H."/>
            <person name="Zhao S."/>
            <person name="Li Z."/>
            <person name="Zhang A."/>
            <person name="Wang D."/>
            <person name="Liang C."/>
        </authorList>
    </citation>
    <scope>NUCLEOTIDE SEQUENCE [LARGE SCALE GENOMIC DNA]</scope>
    <source>
        <strain evidence="2">cv. G1812</strain>
    </source>
</reference>
<dbReference type="Proteomes" id="UP000015106">
    <property type="component" value="Chromosome 2"/>
</dbReference>
<proteinExistence type="predicted"/>
<dbReference type="AlphaFoldDB" id="A0A8R7TD94"/>
<evidence type="ECO:0000313" key="2">
    <source>
        <dbReference type="EnsemblPlants" id="TuG1812G0200001102.01.T01.cds327520"/>
    </source>
</evidence>
<dbReference type="EnsemblPlants" id="TuG1812G0200001102.01.T01">
    <property type="protein sequence ID" value="TuG1812G0200001102.01.T01.cds327520"/>
    <property type="gene ID" value="TuG1812G0200001102.01"/>
</dbReference>
<reference evidence="3" key="1">
    <citation type="journal article" date="2013" name="Nature">
        <title>Draft genome of the wheat A-genome progenitor Triticum urartu.</title>
        <authorList>
            <person name="Ling H.Q."/>
            <person name="Zhao S."/>
            <person name="Liu D."/>
            <person name="Wang J."/>
            <person name="Sun H."/>
            <person name="Zhang C."/>
            <person name="Fan H."/>
            <person name="Li D."/>
            <person name="Dong L."/>
            <person name="Tao Y."/>
            <person name="Gao C."/>
            <person name="Wu H."/>
            <person name="Li Y."/>
            <person name="Cui Y."/>
            <person name="Guo X."/>
            <person name="Zheng S."/>
            <person name="Wang B."/>
            <person name="Yu K."/>
            <person name="Liang Q."/>
            <person name="Yang W."/>
            <person name="Lou X."/>
            <person name="Chen J."/>
            <person name="Feng M."/>
            <person name="Jian J."/>
            <person name="Zhang X."/>
            <person name="Luo G."/>
            <person name="Jiang Y."/>
            <person name="Liu J."/>
            <person name="Wang Z."/>
            <person name="Sha Y."/>
            <person name="Zhang B."/>
            <person name="Wu H."/>
            <person name="Tang D."/>
            <person name="Shen Q."/>
            <person name="Xue P."/>
            <person name="Zou S."/>
            <person name="Wang X."/>
            <person name="Liu X."/>
            <person name="Wang F."/>
            <person name="Yang Y."/>
            <person name="An X."/>
            <person name="Dong Z."/>
            <person name="Zhang K."/>
            <person name="Zhang X."/>
            <person name="Luo M.C."/>
            <person name="Dvorak J."/>
            <person name="Tong Y."/>
            <person name="Wang J."/>
            <person name="Yang H."/>
            <person name="Li Z."/>
            <person name="Wang D."/>
            <person name="Zhang A."/>
            <person name="Wang J."/>
        </authorList>
    </citation>
    <scope>NUCLEOTIDE SEQUENCE</scope>
    <source>
        <strain evidence="3">cv. G1812</strain>
    </source>
</reference>
<organism evidence="2 3">
    <name type="scientific">Triticum urartu</name>
    <name type="common">Red wild einkorn</name>
    <name type="synonym">Crithodium urartu</name>
    <dbReference type="NCBI Taxonomy" id="4572"/>
    <lineage>
        <taxon>Eukaryota</taxon>
        <taxon>Viridiplantae</taxon>
        <taxon>Streptophyta</taxon>
        <taxon>Embryophyta</taxon>
        <taxon>Tracheophyta</taxon>
        <taxon>Spermatophyta</taxon>
        <taxon>Magnoliopsida</taxon>
        <taxon>Liliopsida</taxon>
        <taxon>Poales</taxon>
        <taxon>Poaceae</taxon>
        <taxon>BOP clade</taxon>
        <taxon>Pooideae</taxon>
        <taxon>Triticodae</taxon>
        <taxon>Triticeae</taxon>
        <taxon>Triticinae</taxon>
        <taxon>Triticum</taxon>
    </lineage>
</organism>
<name>A0A8R7TD94_TRIUA</name>
<evidence type="ECO:0000256" key="1">
    <source>
        <dbReference type="SAM" id="MobiDB-lite"/>
    </source>
</evidence>
<feature type="region of interest" description="Disordered" evidence="1">
    <location>
        <begin position="53"/>
        <end position="79"/>
    </location>
</feature>
<reference evidence="2" key="3">
    <citation type="submission" date="2022-06" db="UniProtKB">
        <authorList>
            <consortium name="EnsemblPlants"/>
        </authorList>
    </citation>
    <scope>IDENTIFICATION</scope>
</reference>